<feature type="non-terminal residue" evidence="6">
    <location>
        <position position="1"/>
    </location>
</feature>
<dbReference type="EMBL" id="NIVC01000454">
    <property type="protein sequence ID" value="PAA82750.1"/>
    <property type="molecule type" value="Genomic_DNA"/>
</dbReference>
<sequence>PSQMPKPTDKAATTAKSAKQKPQNKQAVRRIAHLQAVARLLAGQGGQAGQMLARQHAEALFTLAEKSQTRPPPLLRRGFCRRCRLPLVSGVTADIRCRRRRRHRRMVGVVTCRLCRSFATYGFRQCDWIRAVLPGPPGSQLICETSAVPRLH</sequence>
<dbReference type="AlphaFoldDB" id="A0A267G9L0"/>
<feature type="compositionally biased region" description="Low complexity" evidence="5">
    <location>
        <begin position="10"/>
        <end position="21"/>
    </location>
</feature>
<evidence type="ECO:0000256" key="1">
    <source>
        <dbReference type="ARBA" id="ARBA00022694"/>
    </source>
</evidence>
<evidence type="ECO:0000256" key="5">
    <source>
        <dbReference type="SAM" id="MobiDB-lite"/>
    </source>
</evidence>
<name>A0A267G9L0_9PLAT</name>
<evidence type="ECO:0000256" key="4">
    <source>
        <dbReference type="ARBA" id="ARBA00038402"/>
    </source>
</evidence>
<dbReference type="Pfam" id="PF04032">
    <property type="entry name" value="Rpr2"/>
    <property type="match status" value="1"/>
</dbReference>
<evidence type="ECO:0000256" key="2">
    <source>
        <dbReference type="ARBA" id="ARBA00022723"/>
    </source>
</evidence>
<evidence type="ECO:0000313" key="6">
    <source>
        <dbReference type="EMBL" id="PAA82723.1"/>
    </source>
</evidence>
<accession>A0A267G9L0</accession>
<proteinExistence type="inferred from homology"/>
<gene>
    <name evidence="7" type="ORF">BOX15_Mlig007784g2</name>
    <name evidence="6" type="ORF">BOX15_Mlig007784g3</name>
</gene>
<comment type="caution">
    <text evidence="6">The sequence shown here is derived from an EMBL/GenBank/DDBJ whole genome shotgun (WGS) entry which is preliminary data.</text>
</comment>
<dbReference type="EMBL" id="NIVC01000455">
    <property type="protein sequence ID" value="PAA82723.1"/>
    <property type="molecule type" value="Genomic_DNA"/>
</dbReference>
<dbReference type="PANTHER" id="PTHR14742:SF0">
    <property type="entry name" value="RIBONUCLEASE P PROTEIN SUBUNIT P21"/>
    <property type="match status" value="1"/>
</dbReference>
<dbReference type="PANTHER" id="PTHR14742">
    <property type="entry name" value="RIBONUCLEASE P SUBUNIT P21"/>
    <property type="match status" value="1"/>
</dbReference>
<keyword evidence="2" id="KW-0479">Metal-binding</keyword>
<evidence type="ECO:0000313" key="7">
    <source>
        <dbReference type="EMBL" id="PAA82750.1"/>
    </source>
</evidence>
<organism evidence="6 8">
    <name type="scientific">Macrostomum lignano</name>
    <dbReference type="NCBI Taxonomy" id="282301"/>
    <lineage>
        <taxon>Eukaryota</taxon>
        <taxon>Metazoa</taxon>
        <taxon>Spiralia</taxon>
        <taxon>Lophotrochozoa</taxon>
        <taxon>Platyhelminthes</taxon>
        <taxon>Rhabditophora</taxon>
        <taxon>Macrostomorpha</taxon>
        <taxon>Macrostomida</taxon>
        <taxon>Macrostomidae</taxon>
        <taxon>Macrostomum</taxon>
    </lineage>
</organism>
<evidence type="ECO:0000256" key="3">
    <source>
        <dbReference type="ARBA" id="ARBA00022833"/>
    </source>
</evidence>
<reference evidence="6 8" key="1">
    <citation type="submission" date="2017-06" db="EMBL/GenBank/DDBJ databases">
        <title>A platform for efficient transgenesis in Macrostomum lignano, a flatworm model organism for stem cell research.</title>
        <authorList>
            <person name="Berezikov E."/>
        </authorList>
    </citation>
    <scope>NUCLEOTIDE SEQUENCE [LARGE SCALE GENOMIC DNA]</scope>
    <source>
        <strain evidence="6">DV1</strain>
        <tissue evidence="6">Whole organism</tissue>
    </source>
</reference>
<keyword evidence="3" id="KW-0862">Zinc</keyword>
<dbReference type="GO" id="GO:0046872">
    <property type="term" value="F:metal ion binding"/>
    <property type="evidence" value="ECO:0007669"/>
    <property type="project" value="UniProtKB-KW"/>
</dbReference>
<keyword evidence="1" id="KW-0819">tRNA processing</keyword>
<dbReference type="GO" id="GO:0005655">
    <property type="term" value="C:nucleolar ribonuclease P complex"/>
    <property type="evidence" value="ECO:0007669"/>
    <property type="project" value="TreeGrafter"/>
</dbReference>
<dbReference type="InterPro" id="IPR007175">
    <property type="entry name" value="Rpr2/Snm1/Rpp21"/>
</dbReference>
<evidence type="ECO:0008006" key="9">
    <source>
        <dbReference type="Google" id="ProtNLM"/>
    </source>
</evidence>
<evidence type="ECO:0000313" key="8">
    <source>
        <dbReference type="Proteomes" id="UP000215902"/>
    </source>
</evidence>
<dbReference type="Proteomes" id="UP000215902">
    <property type="component" value="Unassembled WGS sequence"/>
</dbReference>
<comment type="similarity">
    <text evidence="4">Belongs to the eukaryotic/archaeal RNase P protein component 4 family.</text>
</comment>
<dbReference type="GO" id="GO:0008033">
    <property type="term" value="P:tRNA processing"/>
    <property type="evidence" value="ECO:0007669"/>
    <property type="project" value="UniProtKB-KW"/>
</dbReference>
<dbReference type="Gene3D" id="6.20.50.20">
    <property type="match status" value="1"/>
</dbReference>
<feature type="region of interest" description="Disordered" evidence="5">
    <location>
        <begin position="1"/>
        <end position="26"/>
    </location>
</feature>
<keyword evidence="8" id="KW-1185">Reference proteome</keyword>
<protein>
    <recommendedName>
        <fullName evidence="9">Rpr2 domain-containing protein</fullName>
    </recommendedName>
</protein>